<name>A0ABR4E2B9_9PEZI</name>
<dbReference type="Proteomes" id="UP001600888">
    <property type="component" value="Unassembled WGS sequence"/>
</dbReference>
<proteinExistence type="predicted"/>
<protein>
    <recommendedName>
        <fullName evidence="3">F-box domain-containing protein</fullName>
    </recommendedName>
</protein>
<keyword evidence="2" id="KW-1185">Reference proteome</keyword>
<organism evidence="1 2">
    <name type="scientific">Diaporthe vaccinii</name>
    <dbReference type="NCBI Taxonomy" id="105482"/>
    <lineage>
        <taxon>Eukaryota</taxon>
        <taxon>Fungi</taxon>
        <taxon>Dikarya</taxon>
        <taxon>Ascomycota</taxon>
        <taxon>Pezizomycotina</taxon>
        <taxon>Sordariomycetes</taxon>
        <taxon>Sordariomycetidae</taxon>
        <taxon>Diaporthales</taxon>
        <taxon>Diaporthaceae</taxon>
        <taxon>Diaporthe</taxon>
        <taxon>Diaporthe eres species complex</taxon>
    </lineage>
</organism>
<comment type="caution">
    <text evidence="1">The sequence shown here is derived from an EMBL/GenBank/DDBJ whole genome shotgun (WGS) entry which is preliminary data.</text>
</comment>
<evidence type="ECO:0000313" key="1">
    <source>
        <dbReference type="EMBL" id="KAL2276570.1"/>
    </source>
</evidence>
<sequence>MPHRNSQESSLFFQKLPPEIRLDIYDHPFGSTRLSFGKRPARIAGKMGNVHLRPAPNSLSLLRVCRRVTDEIGDSWLGQVLFSFEDPKTMLDKLADLDPQALAKLRHMRYLSDDMLTFKIRVDDGQHTGWRFRLDNVLKLLPGLRLDRLTVVGGPGAQFGYRALDPLINHSDGWKELYYVSYNSVMLGFGKSDRLFGKYEWGGVLRAPQPSTWNQVLTSRDGPTASIAEPGKESQYGIESDATLMTPGEKQKELLVVARRGKDVDYAVNEASPLLQYDIRRYWPGMKWGQIRYMAIDWFFEEMCQEADFNEDDEDDEELRQELTLLYAPPLRRHDRSPINDAAVRTEVDERGYPIKVDTYKHADDYEWTPYHTDSGLD</sequence>
<dbReference type="PANTHER" id="PTHR38790">
    <property type="entry name" value="2EXR DOMAIN-CONTAINING PROTEIN-RELATED"/>
    <property type="match status" value="1"/>
</dbReference>
<reference evidence="1 2" key="1">
    <citation type="submission" date="2024-03" db="EMBL/GenBank/DDBJ databases">
        <title>A high-quality draft genome sequence of Diaporthe vaccinii, a causative agent of upright dieback and viscid rot disease in cranberry plants.</title>
        <authorList>
            <person name="Sarrasin M."/>
            <person name="Lang B.F."/>
            <person name="Burger G."/>
        </authorList>
    </citation>
    <scope>NUCLEOTIDE SEQUENCE [LARGE SCALE GENOMIC DNA]</scope>
    <source>
        <strain evidence="1 2">IS7</strain>
    </source>
</reference>
<dbReference type="EMBL" id="JBAWTH010000110">
    <property type="protein sequence ID" value="KAL2276570.1"/>
    <property type="molecule type" value="Genomic_DNA"/>
</dbReference>
<evidence type="ECO:0000313" key="2">
    <source>
        <dbReference type="Proteomes" id="UP001600888"/>
    </source>
</evidence>
<accession>A0ABR4E2B9</accession>
<gene>
    <name evidence="1" type="ORF">FJTKL_00745</name>
</gene>
<evidence type="ECO:0008006" key="3">
    <source>
        <dbReference type="Google" id="ProtNLM"/>
    </source>
</evidence>